<dbReference type="KEGG" id="rain:Rai3103_12940"/>
<organism evidence="1 2">
    <name type="scientific">Raineyella fluvialis</name>
    <dbReference type="NCBI Taxonomy" id="2662261"/>
    <lineage>
        <taxon>Bacteria</taxon>
        <taxon>Bacillati</taxon>
        <taxon>Actinomycetota</taxon>
        <taxon>Actinomycetes</taxon>
        <taxon>Propionibacteriales</taxon>
        <taxon>Propionibacteriaceae</taxon>
        <taxon>Raineyella</taxon>
    </lineage>
</organism>
<dbReference type="Pfam" id="PF20060">
    <property type="entry name" value="DUF6459"/>
    <property type="match status" value="1"/>
</dbReference>
<reference evidence="1 2" key="1">
    <citation type="submission" date="2019-10" db="EMBL/GenBank/DDBJ databases">
        <title>Genomic analysis of Raineyella sp. CBA3103.</title>
        <authorList>
            <person name="Roh S.W."/>
        </authorList>
    </citation>
    <scope>NUCLEOTIDE SEQUENCE [LARGE SCALE GENOMIC DNA]</scope>
    <source>
        <strain evidence="1 2">CBA3103</strain>
    </source>
</reference>
<evidence type="ECO:0000313" key="2">
    <source>
        <dbReference type="Proteomes" id="UP000386847"/>
    </source>
</evidence>
<dbReference type="RefSeq" id="WP_153572936.1">
    <property type="nucleotide sequence ID" value="NZ_CP045725.1"/>
</dbReference>
<dbReference type="EMBL" id="CP045725">
    <property type="protein sequence ID" value="QGF24407.1"/>
    <property type="molecule type" value="Genomic_DNA"/>
</dbReference>
<gene>
    <name evidence="1" type="ORF">Rai3103_12940</name>
</gene>
<proteinExistence type="predicted"/>
<dbReference type="Proteomes" id="UP000386847">
    <property type="component" value="Chromosome"/>
</dbReference>
<dbReference type="InterPro" id="IPR045596">
    <property type="entry name" value="DUF6459"/>
</dbReference>
<dbReference type="AlphaFoldDB" id="A0A5Q2FF48"/>
<evidence type="ECO:0000313" key="1">
    <source>
        <dbReference type="EMBL" id="QGF24407.1"/>
    </source>
</evidence>
<sequence>MLTLLLPETRPPQLDLLAPSAPECPQAGLFDTLPTTLPSPRVGSARARMLAGAGEACTAALIDVLAGRRAPHQLARWTTEEVMADLVLLARATRRHPVRTGSPYVQVVADHAAEIVVPCRPARGDWAPLRVLTARVEPYADRWHCCHLGWIAGPPRRPGAG</sequence>
<protein>
    <submittedName>
        <fullName evidence="1">Uncharacterized protein</fullName>
    </submittedName>
</protein>
<name>A0A5Q2FF48_9ACTN</name>
<keyword evidence="2" id="KW-1185">Reference proteome</keyword>
<accession>A0A5Q2FF48</accession>